<keyword evidence="3" id="KW-1185">Reference proteome</keyword>
<dbReference type="EMBL" id="FOYS01000001">
    <property type="protein sequence ID" value="SFR34192.1"/>
    <property type="molecule type" value="Genomic_DNA"/>
</dbReference>
<accession>A0A1I6FW52</accession>
<gene>
    <name evidence="2" type="ORF">SAMN04488124_0420</name>
</gene>
<feature type="region of interest" description="Disordered" evidence="1">
    <location>
        <begin position="1"/>
        <end position="24"/>
    </location>
</feature>
<name>A0A1I6FW52_9EURY</name>
<evidence type="ECO:0000313" key="3">
    <source>
        <dbReference type="Proteomes" id="UP000243250"/>
    </source>
</evidence>
<evidence type="ECO:0000256" key="1">
    <source>
        <dbReference type="SAM" id="MobiDB-lite"/>
    </source>
</evidence>
<feature type="compositionally biased region" description="Basic residues" evidence="1">
    <location>
        <begin position="1"/>
        <end position="11"/>
    </location>
</feature>
<protein>
    <submittedName>
        <fullName evidence="2">Uncharacterized protein</fullName>
    </submittedName>
</protein>
<proteinExistence type="predicted"/>
<dbReference type="AlphaFoldDB" id="A0A1I6FW52"/>
<organism evidence="2 3">
    <name type="scientific">Halogeometricum limi</name>
    <dbReference type="NCBI Taxonomy" id="555875"/>
    <lineage>
        <taxon>Archaea</taxon>
        <taxon>Methanobacteriati</taxon>
        <taxon>Methanobacteriota</taxon>
        <taxon>Stenosarchaea group</taxon>
        <taxon>Halobacteria</taxon>
        <taxon>Halobacteriales</taxon>
        <taxon>Haloferacaceae</taxon>
        <taxon>Halogeometricum</taxon>
    </lineage>
</organism>
<reference evidence="3" key="1">
    <citation type="submission" date="2016-10" db="EMBL/GenBank/DDBJ databases">
        <authorList>
            <person name="Varghese N."/>
            <person name="Submissions S."/>
        </authorList>
    </citation>
    <scope>NUCLEOTIDE SEQUENCE [LARGE SCALE GENOMIC DNA]</scope>
    <source>
        <strain evidence="3">CGMCC 1.8711</strain>
    </source>
</reference>
<evidence type="ECO:0000313" key="2">
    <source>
        <dbReference type="EMBL" id="SFR34192.1"/>
    </source>
</evidence>
<sequence length="102" mass="11305">MSAKIVSRRRRSDREGDAVSRSVVQMGHRQSVSVQQLISESLGDLKSQALNSEKRTIVDYGGGLYVNPTKWGLDWHELEAGSDVTVMTFPDAILITREDGDV</sequence>
<dbReference type="STRING" id="555875.SAMN04488124_0420"/>
<dbReference type="Proteomes" id="UP000243250">
    <property type="component" value="Unassembled WGS sequence"/>
</dbReference>